<protein>
    <recommendedName>
        <fullName evidence="2">SCAN box domain-containing protein</fullName>
    </recommendedName>
</protein>
<proteinExistence type="predicted"/>
<name>A0ABQ7TLD7_PHRPL</name>
<dbReference type="Gene3D" id="1.10.4020.10">
    <property type="entry name" value="DNA breaking-rejoining enzymes"/>
    <property type="match status" value="1"/>
</dbReference>
<dbReference type="SUPFAM" id="SSF47353">
    <property type="entry name" value="Retrovirus capsid dimerization domain-like"/>
    <property type="match status" value="1"/>
</dbReference>
<dbReference type="InterPro" id="IPR003309">
    <property type="entry name" value="SCAN_dom"/>
</dbReference>
<sequence>MDLAGEKIISSPMAESAWKHCSMMEKQSLAGSELTKGPPIVQDENRGRFWERKSMPKSLGKDVPRSEVQRQHFRQLCYEEAEGPRELCNQLHALCCQWLKPEEHTKAQILDLVILEQFMAVLPSEIKSWLRECRAESTSQAVALAEGFLLSQIEEKIHEEYQEIFVEESTGFPDVENGLSDSGEGVQFKWVSQEQDTDATPSSSLDKVIGTRGRAKQSQGCLCYKELNVDQRKKRKPKVTFRRNGGTRLLLLRVETSMESPSKK</sequence>
<dbReference type="CDD" id="cd07936">
    <property type="entry name" value="SCAN"/>
    <property type="match status" value="1"/>
</dbReference>
<evidence type="ECO:0000313" key="3">
    <source>
        <dbReference type="EMBL" id="KAH0630629.1"/>
    </source>
</evidence>
<dbReference type="Pfam" id="PF02023">
    <property type="entry name" value="SCAN"/>
    <property type="match status" value="1"/>
</dbReference>
<feature type="domain" description="SCAN box" evidence="2">
    <location>
        <begin position="70"/>
        <end position="148"/>
    </location>
</feature>
<dbReference type="PANTHER" id="PTHR45935:SF15">
    <property type="entry name" value="SCAN BOX DOMAIN-CONTAINING PROTEIN"/>
    <property type="match status" value="1"/>
</dbReference>
<dbReference type="PROSITE" id="PS50804">
    <property type="entry name" value="SCAN_BOX"/>
    <property type="match status" value="1"/>
</dbReference>
<keyword evidence="4" id="KW-1185">Reference proteome</keyword>
<comment type="caution">
    <text evidence="3">The sequence shown here is derived from an EMBL/GenBank/DDBJ whole genome shotgun (WGS) entry which is preliminary data.</text>
</comment>
<keyword evidence="1" id="KW-0539">Nucleus</keyword>
<dbReference type="SMART" id="SM00431">
    <property type="entry name" value="SCAN"/>
    <property type="match status" value="1"/>
</dbReference>
<organism evidence="3 4">
    <name type="scientific">Phrynosoma platyrhinos</name>
    <name type="common">Desert horned lizard</name>
    <dbReference type="NCBI Taxonomy" id="52577"/>
    <lineage>
        <taxon>Eukaryota</taxon>
        <taxon>Metazoa</taxon>
        <taxon>Chordata</taxon>
        <taxon>Craniata</taxon>
        <taxon>Vertebrata</taxon>
        <taxon>Euteleostomi</taxon>
        <taxon>Lepidosauria</taxon>
        <taxon>Squamata</taxon>
        <taxon>Bifurcata</taxon>
        <taxon>Unidentata</taxon>
        <taxon>Episquamata</taxon>
        <taxon>Toxicofera</taxon>
        <taxon>Iguania</taxon>
        <taxon>Phrynosomatidae</taxon>
        <taxon>Phrynosomatinae</taxon>
        <taxon>Phrynosoma</taxon>
    </lineage>
</organism>
<evidence type="ECO:0000259" key="2">
    <source>
        <dbReference type="PROSITE" id="PS50804"/>
    </source>
</evidence>
<evidence type="ECO:0000256" key="1">
    <source>
        <dbReference type="ARBA" id="ARBA00023242"/>
    </source>
</evidence>
<evidence type="ECO:0000313" key="4">
    <source>
        <dbReference type="Proteomes" id="UP000826234"/>
    </source>
</evidence>
<dbReference type="PANTHER" id="PTHR45935">
    <property type="entry name" value="PROTEIN ZBED8-RELATED"/>
    <property type="match status" value="1"/>
</dbReference>
<dbReference type="EMBL" id="JAIPUX010000439">
    <property type="protein sequence ID" value="KAH0630629.1"/>
    <property type="molecule type" value="Genomic_DNA"/>
</dbReference>
<gene>
    <name evidence="3" type="ORF">JD844_013870</name>
</gene>
<dbReference type="InterPro" id="IPR038269">
    <property type="entry name" value="SCAN_sf"/>
</dbReference>
<dbReference type="InterPro" id="IPR050916">
    <property type="entry name" value="SCAN-C2H2_zinc_finger"/>
</dbReference>
<accession>A0ABQ7TLD7</accession>
<dbReference type="Proteomes" id="UP000826234">
    <property type="component" value="Unassembled WGS sequence"/>
</dbReference>
<reference evidence="3 4" key="1">
    <citation type="journal article" date="2022" name="Gigascience">
        <title>A chromosome-level genome assembly and annotation of the desert horned lizard, Phrynosoma platyrhinos, provides insight into chromosomal rearrangements among reptiles.</title>
        <authorList>
            <person name="Koochekian N."/>
            <person name="Ascanio A."/>
            <person name="Farleigh K."/>
            <person name="Card D.C."/>
            <person name="Schield D.R."/>
            <person name="Castoe T.A."/>
            <person name="Jezkova T."/>
        </authorList>
    </citation>
    <scope>NUCLEOTIDE SEQUENCE [LARGE SCALE GENOMIC DNA]</scope>
    <source>
        <strain evidence="3">NK-2021</strain>
    </source>
</reference>